<sequence>MFAFRVNGCQRRHDDPPESTRLSKVAKGTLELKLSDHQQRLSQL</sequence>
<protein>
    <submittedName>
        <fullName evidence="2">Uncharacterized protein</fullName>
    </submittedName>
</protein>
<feature type="region of interest" description="Disordered" evidence="1">
    <location>
        <begin position="1"/>
        <end position="26"/>
    </location>
</feature>
<dbReference type="AlphaFoldDB" id="A0A0V1G5J3"/>
<gene>
    <name evidence="2" type="ORF">T4D_5516</name>
</gene>
<dbReference type="Proteomes" id="UP000054995">
    <property type="component" value="Unassembled WGS sequence"/>
</dbReference>
<keyword evidence="3" id="KW-1185">Reference proteome</keyword>
<evidence type="ECO:0000313" key="3">
    <source>
        <dbReference type="Proteomes" id="UP000054995"/>
    </source>
</evidence>
<organism evidence="2 3">
    <name type="scientific">Trichinella pseudospiralis</name>
    <name type="common">Parasitic roundworm</name>
    <dbReference type="NCBI Taxonomy" id="6337"/>
    <lineage>
        <taxon>Eukaryota</taxon>
        <taxon>Metazoa</taxon>
        <taxon>Ecdysozoa</taxon>
        <taxon>Nematoda</taxon>
        <taxon>Enoplea</taxon>
        <taxon>Dorylaimia</taxon>
        <taxon>Trichinellida</taxon>
        <taxon>Trichinellidae</taxon>
        <taxon>Trichinella</taxon>
    </lineage>
</organism>
<evidence type="ECO:0000313" key="2">
    <source>
        <dbReference type="EMBL" id="KRY92771.1"/>
    </source>
</evidence>
<accession>A0A0V1G5J3</accession>
<dbReference type="EMBL" id="JYDT01000005">
    <property type="protein sequence ID" value="KRY92771.1"/>
    <property type="molecule type" value="Genomic_DNA"/>
</dbReference>
<proteinExistence type="predicted"/>
<name>A0A0V1G5J3_TRIPS</name>
<comment type="caution">
    <text evidence="2">The sequence shown here is derived from an EMBL/GenBank/DDBJ whole genome shotgun (WGS) entry which is preliminary data.</text>
</comment>
<reference evidence="2 3" key="1">
    <citation type="submission" date="2015-01" db="EMBL/GenBank/DDBJ databases">
        <title>Evolution of Trichinella species and genotypes.</title>
        <authorList>
            <person name="Korhonen P.K."/>
            <person name="Edoardo P."/>
            <person name="Giuseppe L.R."/>
            <person name="Gasser R.B."/>
        </authorList>
    </citation>
    <scope>NUCLEOTIDE SEQUENCE [LARGE SCALE GENOMIC DNA]</scope>
    <source>
        <strain evidence="2">ISS470</strain>
    </source>
</reference>
<evidence type="ECO:0000256" key="1">
    <source>
        <dbReference type="SAM" id="MobiDB-lite"/>
    </source>
</evidence>